<dbReference type="AlphaFoldDB" id="A0A2P2LLK9"/>
<name>A0A2P2LLK9_RHIMU</name>
<proteinExistence type="predicted"/>
<reference evidence="1" key="1">
    <citation type="submission" date="2018-02" db="EMBL/GenBank/DDBJ databases">
        <title>Rhizophora mucronata_Transcriptome.</title>
        <authorList>
            <person name="Meera S.P."/>
            <person name="Sreeshan A."/>
            <person name="Augustine A."/>
        </authorList>
    </citation>
    <scope>NUCLEOTIDE SEQUENCE</scope>
    <source>
        <tissue evidence="1">Leaf</tissue>
    </source>
</reference>
<protein>
    <submittedName>
        <fullName evidence="1">Leucine carboxyl methyltransferase 1-like</fullName>
    </submittedName>
</protein>
<dbReference type="GO" id="GO:0008168">
    <property type="term" value="F:methyltransferase activity"/>
    <property type="evidence" value="ECO:0007669"/>
    <property type="project" value="UniProtKB-KW"/>
</dbReference>
<keyword evidence="1" id="KW-0808">Transferase</keyword>
<organism evidence="1">
    <name type="scientific">Rhizophora mucronata</name>
    <name type="common">Asiatic mangrove</name>
    <dbReference type="NCBI Taxonomy" id="61149"/>
    <lineage>
        <taxon>Eukaryota</taxon>
        <taxon>Viridiplantae</taxon>
        <taxon>Streptophyta</taxon>
        <taxon>Embryophyta</taxon>
        <taxon>Tracheophyta</taxon>
        <taxon>Spermatophyta</taxon>
        <taxon>Magnoliopsida</taxon>
        <taxon>eudicotyledons</taxon>
        <taxon>Gunneridae</taxon>
        <taxon>Pentapetalae</taxon>
        <taxon>rosids</taxon>
        <taxon>fabids</taxon>
        <taxon>Malpighiales</taxon>
        <taxon>Rhizophoraceae</taxon>
        <taxon>Rhizophora</taxon>
    </lineage>
</organism>
<dbReference type="GO" id="GO:0032259">
    <property type="term" value="P:methylation"/>
    <property type="evidence" value="ECO:0007669"/>
    <property type="project" value="UniProtKB-KW"/>
</dbReference>
<evidence type="ECO:0000313" key="1">
    <source>
        <dbReference type="EMBL" id="MBX18867.1"/>
    </source>
</evidence>
<keyword evidence="1" id="KW-0489">Methyltransferase</keyword>
<sequence>MSSQARSVVWTKFSPRRIDDICGCLCVSESFVLTLQYGFFPSYASCLAKEFVVGPTMSDCVAPSARGVHVMWKYICTVGCL</sequence>
<accession>A0A2P2LLK9</accession>
<dbReference type="EMBL" id="GGEC01038383">
    <property type="protein sequence ID" value="MBX18867.1"/>
    <property type="molecule type" value="Transcribed_RNA"/>
</dbReference>